<reference evidence="7" key="2">
    <citation type="submission" date="2023-06" db="EMBL/GenBank/DDBJ databases">
        <authorList>
            <consortium name="Lawrence Berkeley National Laboratory"/>
            <person name="Haridas S."/>
            <person name="Hensen N."/>
            <person name="Bonometti L."/>
            <person name="Westerberg I."/>
            <person name="Brannstrom I.O."/>
            <person name="Guillou S."/>
            <person name="Cros-Aarteil S."/>
            <person name="Calhoun S."/>
            <person name="Kuo A."/>
            <person name="Mondo S."/>
            <person name="Pangilinan J."/>
            <person name="Riley R."/>
            <person name="LaButti K."/>
            <person name="Andreopoulos B."/>
            <person name="Lipzen A."/>
            <person name="Chen C."/>
            <person name="Yanf M."/>
            <person name="Daum C."/>
            <person name="Ng V."/>
            <person name="Clum A."/>
            <person name="Steindorff A."/>
            <person name="Ohm R."/>
            <person name="Martin F."/>
            <person name="Silar P."/>
            <person name="Natvig D."/>
            <person name="Lalanne C."/>
            <person name="Gautier V."/>
            <person name="Ament-velasquez S.L."/>
            <person name="Kruys A."/>
            <person name="Hutchinson M.I."/>
            <person name="Powell A.J."/>
            <person name="Barry K."/>
            <person name="Miller A.N."/>
            <person name="Grigoriev I.V."/>
            <person name="Debuchy R."/>
            <person name="Gladieux P."/>
            <person name="Thoren M.H."/>
            <person name="Johannesson H."/>
        </authorList>
    </citation>
    <scope>NUCLEOTIDE SEQUENCE</scope>
    <source>
        <strain evidence="7">CBS 232.78</strain>
    </source>
</reference>
<evidence type="ECO:0000313" key="7">
    <source>
        <dbReference type="EMBL" id="KAK3369947.1"/>
    </source>
</evidence>
<dbReference type="Proteomes" id="UP001285441">
    <property type="component" value="Unassembled WGS sequence"/>
</dbReference>
<evidence type="ECO:0000256" key="3">
    <source>
        <dbReference type="ARBA" id="ARBA00023098"/>
    </source>
</evidence>
<keyword evidence="7" id="KW-0808">Transferase</keyword>
<proteinExistence type="predicted"/>
<evidence type="ECO:0000313" key="8">
    <source>
        <dbReference type="Proteomes" id="UP001285441"/>
    </source>
</evidence>
<sequence>MSSSGNVMAAGDRTATPDIDSNIAESSAMGRGKGKSLDEDSESENDFQARRQMSGMHPDSAWAEQNVLTFDGGGVRGYYSLLQLQKLMEYIRVVEEEENSKSDKPMRAEDLSSFAPCGQPRHMSHCPRFTPYLPCHYFDYICGTSTGALITIMLSRLRMPVEDCLVEYENLAGSIFGNPRLFHQAGKFGAIRKKNKFSTTNLEEAVKDVIRRRGEVANVQDEAMLISTPKGLCRAIIVVNRDSTEDNNMRWDTPWIFRSYDNFYKSNKPLHHGRSQRVAPQDFDDVNAPRNAGQGTRFAAWKVARAATAAPLYFKPLEIALDDGEIFRRKKTLFRTQTSAISSGGTLTRTGSAANNNNNNNNNRQQDRTRSTVRFTDGGFGRANNPAEEVLRELRSILKSRFKRIGTWVSIGTARQAATSDPNDPNLVNTTLLSYARLGDPEPVHERMVGESAKDKFAYCRLNEVNGLPSVQMDEWLPRGSGTQTMETMKNAFASWAARAENVAKFQKCAKALVQNRRKRASESKSLWERYALGKFYVCPEDDCIYDPDETWHYRTTFLQHLKWPHMKRNEAEIEAMLEQCEYVWEYKPPNY</sequence>
<dbReference type="PANTHER" id="PTHR24185:SF1">
    <property type="entry name" value="CALCIUM-INDEPENDENT PHOSPHOLIPASE A2-GAMMA"/>
    <property type="match status" value="1"/>
</dbReference>
<evidence type="ECO:0000259" key="6">
    <source>
        <dbReference type="PROSITE" id="PS51635"/>
    </source>
</evidence>
<comment type="caution">
    <text evidence="7">The sequence shown here is derived from an EMBL/GenBank/DDBJ whole genome shotgun (WGS) entry which is preliminary data.</text>
</comment>
<dbReference type="GO" id="GO:0046486">
    <property type="term" value="P:glycerolipid metabolic process"/>
    <property type="evidence" value="ECO:0007669"/>
    <property type="project" value="UniProtKB-ARBA"/>
</dbReference>
<dbReference type="GO" id="GO:0047499">
    <property type="term" value="F:calcium-independent phospholipase A2 activity"/>
    <property type="evidence" value="ECO:0007669"/>
    <property type="project" value="TreeGrafter"/>
</dbReference>
<feature type="short sequence motif" description="GXGXXG" evidence="4">
    <location>
        <begin position="72"/>
        <end position="77"/>
    </location>
</feature>
<gene>
    <name evidence="7" type="ORF">B0H63DRAFT_304552</name>
</gene>
<evidence type="ECO:0000256" key="4">
    <source>
        <dbReference type="PROSITE-ProRule" id="PRU01161"/>
    </source>
</evidence>
<feature type="short sequence motif" description="DGA/G" evidence="4">
    <location>
        <begin position="377"/>
        <end position="379"/>
    </location>
</feature>
<feature type="active site" description="Proton acceptor" evidence="4">
    <location>
        <position position="377"/>
    </location>
</feature>
<evidence type="ECO:0000256" key="2">
    <source>
        <dbReference type="ARBA" id="ARBA00022963"/>
    </source>
</evidence>
<feature type="region of interest" description="Disordered" evidence="5">
    <location>
        <begin position="339"/>
        <end position="381"/>
    </location>
</feature>
<dbReference type="PROSITE" id="PS51635">
    <property type="entry name" value="PNPLA"/>
    <property type="match status" value="1"/>
</dbReference>
<keyword evidence="2 4" id="KW-0442">Lipid degradation</keyword>
<evidence type="ECO:0000256" key="5">
    <source>
        <dbReference type="SAM" id="MobiDB-lite"/>
    </source>
</evidence>
<feature type="short sequence motif" description="GXSXG" evidence="4">
    <location>
        <begin position="143"/>
        <end position="147"/>
    </location>
</feature>
<keyword evidence="8" id="KW-1185">Reference proteome</keyword>
<dbReference type="GO" id="GO:0016740">
    <property type="term" value="F:transferase activity"/>
    <property type="evidence" value="ECO:0007669"/>
    <property type="project" value="UniProtKB-KW"/>
</dbReference>
<protein>
    <submittedName>
        <fullName evidence="7">Acyl transferase/acyl hydrolase/lysophospholipase</fullName>
    </submittedName>
</protein>
<dbReference type="SUPFAM" id="SSF52151">
    <property type="entry name" value="FabD/lysophospholipase-like"/>
    <property type="match status" value="1"/>
</dbReference>
<dbReference type="GO" id="GO:0016020">
    <property type="term" value="C:membrane"/>
    <property type="evidence" value="ECO:0007669"/>
    <property type="project" value="TreeGrafter"/>
</dbReference>
<feature type="region of interest" description="Disordered" evidence="5">
    <location>
        <begin position="1"/>
        <end position="48"/>
    </location>
</feature>
<dbReference type="EMBL" id="JAULSW010000009">
    <property type="protein sequence ID" value="KAK3369947.1"/>
    <property type="molecule type" value="Genomic_DNA"/>
</dbReference>
<reference evidence="7" key="1">
    <citation type="journal article" date="2023" name="Mol. Phylogenet. Evol.">
        <title>Genome-scale phylogeny and comparative genomics of the fungal order Sordariales.</title>
        <authorList>
            <person name="Hensen N."/>
            <person name="Bonometti L."/>
            <person name="Westerberg I."/>
            <person name="Brannstrom I.O."/>
            <person name="Guillou S."/>
            <person name="Cros-Aarteil S."/>
            <person name="Calhoun S."/>
            <person name="Haridas S."/>
            <person name="Kuo A."/>
            <person name="Mondo S."/>
            <person name="Pangilinan J."/>
            <person name="Riley R."/>
            <person name="LaButti K."/>
            <person name="Andreopoulos B."/>
            <person name="Lipzen A."/>
            <person name="Chen C."/>
            <person name="Yan M."/>
            <person name="Daum C."/>
            <person name="Ng V."/>
            <person name="Clum A."/>
            <person name="Steindorff A."/>
            <person name="Ohm R.A."/>
            <person name="Martin F."/>
            <person name="Silar P."/>
            <person name="Natvig D.O."/>
            <person name="Lalanne C."/>
            <person name="Gautier V."/>
            <person name="Ament-Velasquez S.L."/>
            <person name="Kruys A."/>
            <person name="Hutchinson M.I."/>
            <person name="Powell A.J."/>
            <person name="Barry K."/>
            <person name="Miller A.N."/>
            <person name="Grigoriev I.V."/>
            <person name="Debuchy R."/>
            <person name="Gladieux P."/>
            <person name="Hiltunen Thoren M."/>
            <person name="Johannesson H."/>
        </authorList>
    </citation>
    <scope>NUCLEOTIDE SEQUENCE</scope>
    <source>
        <strain evidence="7">CBS 232.78</strain>
    </source>
</reference>
<dbReference type="Gene3D" id="3.40.1090.10">
    <property type="entry name" value="Cytosolic phospholipase A2 catalytic domain"/>
    <property type="match status" value="1"/>
</dbReference>
<keyword evidence="1 4" id="KW-0378">Hydrolase</keyword>
<feature type="domain" description="PNPLA" evidence="6">
    <location>
        <begin position="68"/>
        <end position="391"/>
    </location>
</feature>
<name>A0AAE0K5E9_9PEZI</name>
<dbReference type="GO" id="GO:0016042">
    <property type="term" value="P:lipid catabolic process"/>
    <property type="evidence" value="ECO:0007669"/>
    <property type="project" value="UniProtKB-UniRule"/>
</dbReference>
<organism evidence="7 8">
    <name type="scientific">Podospora didyma</name>
    <dbReference type="NCBI Taxonomy" id="330526"/>
    <lineage>
        <taxon>Eukaryota</taxon>
        <taxon>Fungi</taxon>
        <taxon>Dikarya</taxon>
        <taxon>Ascomycota</taxon>
        <taxon>Pezizomycotina</taxon>
        <taxon>Sordariomycetes</taxon>
        <taxon>Sordariomycetidae</taxon>
        <taxon>Sordariales</taxon>
        <taxon>Podosporaceae</taxon>
        <taxon>Podospora</taxon>
    </lineage>
</organism>
<keyword evidence="3 4" id="KW-0443">Lipid metabolism</keyword>
<dbReference type="GO" id="GO:0019369">
    <property type="term" value="P:arachidonate metabolic process"/>
    <property type="evidence" value="ECO:0007669"/>
    <property type="project" value="TreeGrafter"/>
</dbReference>
<dbReference type="InterPro" id="IPR002641">
    <property type="entry name" value="PNPLA_dom"/>
</dbReference>
<accession>A0AAE0K5E9</accession>
<dbReference type="Pfam" id="PF01734">
    <property type="entry name" value="Patatin"/>
    <property type="match status" value="1"/>
</dbReference>
<feature type="compositionally biased region" description="Polar residues" evidence="5">
    <location>
        <begin position="339"/>
        <end position="354"/>
    </location>
</feature>
<dbReference type="PANTHER" id="PTHR24185">
    <property type="entry name" value="CALCIUM-INDEPENDENT PHOSPHOLIPASE A2-GAMMA"/>
    <property type="match status" value="1"/>
</dbReference>
<dbReference type="InterPro" id="IPR016035">
    <property type="entry name" value="Acyl_Trfase/lysoPLipase"/>
</dbReference>
<feature type="active site" description="Nucleophile" evidence="4">
    <location>
        <position position="145"/>
    </location>
</feature>
<dbReference type="AlphaFoldDB" id="A0AAE0K5E9"/>
<evidence type="ECO:0000256" key="1">
    <source>
        <dbReference type="ARBA" id="ARBA00022801"/>
    </source>
</evidence>